<feature type="compositionally biased region" description="Pro residues" evidence="1">
    <location>
        <begin position="236"/>
        <end position="252"/>
    </location>
</feature>
<accession>W6YWK0</accession>
<keyword evidence="3" id="KW-1185">Reference proteome</keyword>
<feature type="region of interest" description="Disordered" evidence="1">
    <location>
        <begin position="142"/>
        <end position="181"/>
    </location>
</feature>
<feature type="region of interest" description="Disordered" evidence="1">
    <location>
        <begin position="234"/>
        <end position="256"/>
    </location>
</feature>
<dbReference type="EMBL" id="KI964568">
    <property type="protein sequence ID" value="EUC35891.1"/>
    <property type="molecule type" value="Genomic_DNA"/>
</dbReference>
<evidence type="ECO:0000313" key="2">
    <source>
        <dbReference type="EMBL" id="EUC35891.1"/>
    </source>
</evidence>
<evidence type="ECO:0000313" key="3">
    <source>
        <dbReference type="Proteomes" id="UP000053841"/>
    </source>
</evidence>
<dbReference type="KEGG" id="bze:COCCADRAFT_24185"/>
<dbReference type="RefSeq" id="XP_007709761.1">
    <property type="nucleotide sequence ID" value="XM_007711571.1"/>
</dbReference>
<gene>
    <name evidence="2" type="ORF">COCCADRAFT_24185</name>
</gene>
<sequence>MAVIMDGITTGAHHSGLCQGHRQRALNCQPALLACLPVVASLTSARQQADSRRTNSHLGWLHPPFHGTPRALRAALHHAMMHTTARPPWSSMSLQYPRPPLHVSLWALACTRPQIAPLERHASPAGEPEAVSSSRRLVSLTRSPPRLLPPSTQVPKQVVCSPSRSRPPAWRKASPRAASARPPALFHTASMRLRPHGGTLDGWPRSAPRQRLREVIRPSGRAGPDAISALAVQQPAAPPARPLNTLPSPPPLHLHHHPRLHHVPSHWLTCPGCSDLSGR</sequence>
<protein>
    <submittedName>
        <fullName evidence="2">Uncharacterized protein</fullName>
    </submittedName>
</protein>
<feature type="compositionally biased region" description="Low complexity" evidence="1">
    <location>
        <begin position="142"/>
        <end position="151"/>
    </location>
</feature>
<name>W6YWK0_COCC2</name>
<reference evidence="2 3" key="1">
    <citation type="journal article" date="2013" name="PLoS Genet.">
        <title>Comparative genome structure, secondary metabolite, and effector coding capacity across Cochliobolus pathogens.</title>
        <authorList>
            <person name="Condon B.J."/>
            <person name="Leng Y."/>
            <person name="Wu D."/>
            <person name="Bushley K.E."/>
            <person name="Ohm R.A."/>
            <person name="Otillar R."/>
            <person name="Martin J."/>
            <person name="Schackwitz W."/>
            <person name="Grimwood J."/>
            <person name="MohdZainudin N."/>
            <person name="Xue C."/>
            <person name="Wang R."/>
            <person name="Manning V.A."/>
            <person name="Dhillon B."/>
            <person name="Tu Z.J."/>
            <person name="Steffenson B.J."/>
            <person name="Salamov A."/>
            <person name="Sun H."/>
            <person name="Lowry S."/>
            <person name="LaButti K."/>
            <person name="Han J."/>
            <person name="Copeland A."/>
            <person name="Lindquist E."/>
            <person name="Barry K."/>
            <person name="Schmutz J."/>
            <person name="Baker S.E."/>
            <person name="Ciuffetti L.M."/>
            <person name="Grigoriev I.V."/>
            <person name="Zhong S."/>
            <person name="Turgeon B.G."/>
        </authorList>
    </citation>
    <scope>NUCLEOTIDE SEQUENCE [LARGE SCALE GENOMIC DNA]</scope>
    <source>
        <strain evidence="2 3">26-R-13</strain>
    </source>
</reference>
<dbReference type="HOGENOM" id="CLU_997451_0_0_1"/>
<organism evidence="2 3">
    <name type="scientific">Cochliobolus carbonum (strain 26-R-13)</name>
    <name type="common">Maize leaf spot fungus</name>
    <name type="synonym">Bipolaris zeicola</name>
    <dbReference type="NCBI Taxonomy" id="930089"/>
    <lineage>
        <taxon>Eukaryota</taxon>
        <taxon>Fungi</taxon>
        <taxon>Dikarya</taxon>
        <taxon>Ascomycota</taxon>
        <taxon>Pezizomycotina</taxon>
        <taxon>Dothideomycetes</taxon>
        <taxon>Pleosporomycetidae</taxon>
        <taxon>Pleosporales</taxon>
        <taxon>Pleosporineae</taxon>
        <taxon>Pleosporaceae</taxon>
        <taxon>Bipolaris</taxon>
    </lineage>
</organism>
<evidence type="ECO:0000256" key="1">
    <source>
        <dbReference type="SAM" id="MobiDB-lite"/>
    </source>
</evidence>
<dbReference type="GeneID" id="19145554"/>
<dbReference type="AlphaFoldDB" id="W6YWK0"/>
<dbReference type="Proteomes" id="UP000053841">
    <property type="component" value="Unassembled WGS sequence"/>
</dbReference>
<feature type="compositionally biased region" description="Low complexity" evidence="1">
    <location>
        <begin position="161"/>
        <end position="181"/>
    </location>
</feature>
<proteinExistence type="predicted"/>